<dbReference type="EMBL" id="SJJR01000002">
    <property type="protein sequence ID" value="TCB99604.1"/>
    <property type="molecule type" value="Genomic_DNA"/>
</dbReference>
<keyword evidence="2" id="KW-0472">Membrane</keyword>
<evidence type="ECO:0000313" key="3">
    <source>
        <dbReference type="EMBL" id="TCB99604.1"/>
    </source>
</evidence>
<feature type="compositionally biased region" description="Polar residues" evidence="1">
    <location>
        <begin position="439"/>
        <end position="450"/>
    </location>
</feature>
<feature type="transmembrane region" description="Helical" evidence="2">
    <location>
        <begin position="170"/>
        <end position="189"/>
    </location>
</feature>
<dbReference type="RefSeq" id="WP_131300672.1">
    <property type="nucleotide sequence ID" value="NZ_SJJR01000002.1"/>
</dbReference>
<dbReference type="OrthoDB" id="5846312at2"/>
<feature type="transmembrane region" description="Helical" evidence="2">
    <location>
        <begin position="20"/>
        <end position="39"/>
    </location>
</feature>
<accession>A0A4R0GPE7</accession>
<feature type="transmembrane region" description="Helical" evidence="2">
    <location>
        <begin position="364"/>
        <end position="388"/>
    </location>
</feature>
<name>A0A4R0GPE7_9ACTN</name>
<comment type="caution">
    <text evidence="3">The sequence shown here is derived from an EMBL/GenBank/DDBJ whole genome shotgun (WGS) entry which is preliminary data.</text>
</comment>
<keyword evidence="4" id="KW-1185">Reference proteome</keyword>
<dbReference type="AlphaFoldDB" id="A0A4R0GPE7"/>
<organism evidence="3 4">
    <name type="scientific">Micromonospora zingiberis</name>
    <dbReference type="NCBI Taxonomy" id="2053011"/>
    <lineage>
        <taxon>Bacteria</taxon>
        <taxon>Bacillati</taxon>
        <taxon>Actinomycetota</taxon>
        <taxon>Actinomycetes</taxon>
        <taxon>Micromonosporales</taxon>
        <taxon>Micromonosporaceae</taxon>
        <taxon>Micromonospora</taxon>
    </lineage>
</organism>
<feature type="transmembrane region" description="Helical" evidence="2">
    <location>
        <begin position="147"/>
        <end position="163"/>
    </location>
</feature>
<dbReference type="Proteomes" id="UP000292274">
    <property type="component" value="Unassembled WGS sequence"/>
</dbReference>
<feature type="compositionally biased region" description="Basic and acidic residues" evidence="1">
    <location>
        <begin position="452"/>
        <end position="464"/>
    </location>
</feature>
<dbReference type="PANTHER" id="PTHR41771">
    <property type="entry name" value="MEMBRANE PROTEIN-RELATED"/>
    <property type="match status" value="1"/>
</dbReference>
<gene>
    <name evidence="3" type="ORF">E0H26_03335</name>
</gene>
<dbReference type="PANTHER" id="PTHR41771:SF1">
    <property type="entry name" value="MEMBRANE PROTEIN"/>
    <property type="match status" value="1"/>
</dbReference>
<evidence type="ECO:0000313" key="4">
    <source>
        <dbReference type="Proteomes" id="UP000292274"/>
    </source>
</evidence>
<dbReference type="Pfam" id="PF07907">
    <property type="entry name" value="YibE_F"/>
    <property type="match status" value="1"/>
</dbReference>
<reference evidence="3 4" key="1">
    <citation type="submission" date="2019-02" db="EMBL/GenBank/DDBJ databases">
        <title>Jishengella sp. nov., isolated from a root of Zingiber montanum.</title>
        <authorList>
            <person name="Kuncharoen N."/>
            <person name="Kudo T."/>
            <person name="Masahiro Y."/>
            <person name="Ohkuma M."/>
            <person name="Tanasupawat S."/>
        </authorList>
    </citation>
    <scope>NUCLEOTIDE SEQUENCE [LARGE SCALE GENOMIC DNA]</scope>
    <source>
        <strain evidence="3 4">PLAI 1-1</strain>
    </source>
</reference>
<dbReference type="InterPro" id="IPR012507">
    <property type="entry name" value="YibE_F"/>
</dbReference>
<evidence type="ECO:0000256" key="1">
    <source>
        <dbReference type="SAM" id="MobiDB-lite"/>
    </source>
</evidence>
<feature type="transmembrane region" description="Helical" evidence="2">
    <location>
        <begin position="322"/>
        <end position="344"/>
    </location>
</feature>
<protein>
    <submittedName>
        <fullName evidence="3">YibE/F family protein</fullName>
    </submittedName>
</protein>
<feature type="compositionally biased region" description="Low complexity" evidence="1">
    <location>
        <begin position="395"/>
        <end position="404"/>
    </location>
</feature>
<sequence>MGADHTRSAPPTPPRVRRILVVTVVPLFLATLVAALVLWPRDAPRPEPGDDLPRYHGTVTRVVTEPCPPNPVVPEGTPTTADGPCGTVTVRVENGPDAGQEVATPIPAGPGAPRVGVDDDVILVSLIDPEDPSISAYNIAEHQRGKPLIWLGVLFAAAIVAFGRLRGLAALAGLAASFAILLTFVLPGISAGQPPLVVAIVGAALIMFVVLYLTHGVSAQTSVAVLGTLGALVLTGLLGLAATGATHLTGFGSEDATTLSMFRADVDLHGLLLAGIIIGSLGVLDDVTVTQAAAVTELAHANPNFSRRELYRSATRVGRAHIASVVNTIVLAYAGASLPLLLLLTADSRALGQIVTSEFLAQEIVRSVVATLGLIAAVPLTTALATLVTTAGRGRAGATVAGGPPDDDEPAAAVAGGGDNPRVSRPATDRAEALHALSTPRTRNTSSATRSEWPEPDRSTDTRW</sequence>
<evidence type="ECO:0000256" key="2">
    <source>
        <dbReference type="SAM" id="Phobius"/>
    </source>
</evidence>
<feature type="region of interest" description="Disordered" evidence="1">
    <location>
        <begin position="395"/>
        <end position="464"/>
    </location>
</feature>
<keyword evidence="2" id="KW-1133">Transmembrane helix</keyword>
<feature type="transmembrane region" description="Helical" evidence="2">
    <location>
        <begin position="268"/>
        <end position="284"/>
    </location>
</feature>
<feature type="transmembrane region" description="Helical" evidence="2">
    <location>
        <begin position="225"/>
        <end position="248"/>
    </location>
</feature>
<keyword evidence="2" id="KW-0812">Transmembrane</keyword>
<feature type="transmembrane region" description="Helical" evidence="2">
    <location>
        <begin position="195"/>
        <end position="213"/>
    </location>
</feature>
<proteinExistence type="predicted"/>